<dbReference type="GO" id="GO:0005634">
    <property type="term" value="C:nucleus"/>
    <property type="evidence" value="ECO:0007669"/>
    <property type="project" value="UniProtKB-SubCell"/>
</dbReference>
<keyword evidence="4" id="KW-0539">Nucleus</keyword>
<dbReference type="EMBL" id="JAUKUD010000001">
    <property type="protein sequence ID" value="KAK0754971.1"/>
    <property type="molecule type" value="Genomic_DNA"/>
</dbReference>
<dbReference type="GO" id="GO:0000124">
    <property type="term" value="C:SAGA complex"/>
    <property type="evidence" value="ECO:0007669"/>
    <property type="project" value="TreeGrafter"/>
</dbReference>
<accession>A0AA40FCU1</accession>
<feature type="region of interest" description="Disordered" evidence="5">
    <location>
        <begin position="123"/>
        <end position="147"/>
    </location>
</feature>
<evidence type="ECO:0000313" key="7">
    <source>
        <dbReference type="Proteomes" id="UP001172155"/>
    </source>
</evidence>
<dbReference type="Proteomes" id="UP001172155">
    <property type="component" value="Unassembled WGS sequence"/>
</dbReference>
<keyword evidence="3" id="KW-0804">Transcription</keyword>
<dbReference type="Pfam" id="PF12767">
    <property type="entry name" value="SAGA-Tad1"/>
    <property type="match status" value="1"/>
</dbReference>
<protein>
    <submittedName>
        <fullName evidence="6">Transcriptional regulator of RNA polII, SAGA, subunit-domain-containing protein</fullName>
    </submittedName>
</protein>
<name>A0AA40FCU1_9PEZI</name>
<sequence length="453" mass="48813">MVDINPAALSRPAIGLSTPILSSKTINVSVPSIQKPKTSQLIPARIDLEPIYAALKSSIGPEGWAIYKESTTQFLIGRLNQAEFSERIDPLLTSPDGHKERLHNQLVAAIYGNVTREMPDQGLAPWVSANDKPSTTTGSKPVSGDAAERRLKGEVMQLPSRDRRRLKDLALNDYDPYESLAGAFADASRLKIARTNEVPASAGGLNRMNFDLEIRKRFAQPLAVESGEFPDVGHIEARMLPICYESGLSSGHVSDAAHFLSVATDSFIKEVLSSVFNRTRSNGPGDSGTAGFGPGGAWVQTSQYRQQLAKEEEECLRGEITRDKSGLLPVEAKAASERGPLGMADLRIGLAIGDTGMGNFPVISRQITYGYTEGELEDWSDYTWVDGKERVVDVDDVEMGGTTNGTKADAPTNGVGAGHGDAMDVDTEPWWEDADDPDGDYLDSVLDSCLAAG</sequence>
<comment type="subcellular location">
    <subcellularLocation>
        <location evidence="1">Nucleus</location>
    </subcellularLocation>
</comment>
<dbReference type="PANTHER" id="PTHR21277">
    <property type="entry name" value="TRANSCRIPTIONAL ADAPTER 1"/>
    <property type="match status" value="1"/>
</dbReference>
<dbReference type="GO" id="GO:0003713">
    <property type="term" value="F:transcription coactivator activity"/>
    <property type="evidence" value="ECO:0007669"/>
    <property type="project" value="TreeGrafter"/>
</dbReference>
<comment type="caution">
    <text evidence="6">The sequence shown here is derived from an EMBL/GenBank/DDBJ whole genome shotgun (WGS) entry which is preliminary data.</text>
</comment>
<evidence type="ECO:0000256" key="1">
    <source>
        <dbReference type="ARBA" id="ARBA00004123"/>
    </source>
</evidence>
<evidence type="ECO:0000256" key="3">
    <source>
        <dbReference type="ARBA" id="ARBA00023163"/>
    </source>
</evidence>
<dbReference type="InterPro" id="IPR024738">
    <property type="entry name" value="Hfi1/Tada1"/>
</dbReference>
<keyword evidence="7" id="KW-1185">Reference proteome</keyword>
<organism evidence="6 7">
    <name type="scientific">Schizothecium vesticola</name>
    <dbReference type="NCBI Taxonomy" id="314040"/>
    <lineage>
        <taxon>Eukaryota</taxon>
        <taxon>Fungi</taxon>
        <taxon>Dikarya</taxon>
        <taxon>Ascomycota</taxon>
        <taxon>Pezizomycotina</taxon>
        <taxon>Sordariomycetes</taxon>
        <taxon>Sordariomycetidae</taxon>
        <taxon>Sordariales</taxon>
        <taxon>Schizotheciaceae</taxon>
        <taxon>Schizothecium</taxon>
    </lineage>
</organism>
<proteinExistence type="predicted"/>
<dbReference type="AlphaFoldDB" id="A0AA40FCU1"/>
<evidence type="ECO:0000256" key="4">
    <source>
        <dbReference type="ARBA" id="ARBA00023242"/>
    </source>
</evidence>
<evidence type="ECO:0000313" key="6">
    <source>
        <dbReference type="EMBL" id="KAK0754971.1"/>
    </source>
</evidence>
<keyword evidence="2" id="KW-0805">Transcription regulation</keyword>
<dbReference type="GO" id="GO:0006357">
    <property type="term" value="P:regulation of transcription by RNA polymerase II"/>
    <property type="evidence" value="ECO:0007669"/>
    <property type="project" value="TreeGrafter"/>
</dbReference>
<feature type="compositionally biased region" description="Polar residues" evidence="5">
    <location>
        <begin position="131"/>
        <end position="140"/>
    </location>
</feature>
<dbReference type="PANTHER" id="PTHR21277:SF5">
    <property type="entry name" value="TRANSCRIPTIONAL ADAPTER 1"/>
    <property type="match status" value="1"/>
</dbReference>
<evidence type="ECO:0000256" key="5">
    <source>
        <dbReference type="SAM" id="MobiDB-lite"/>
    </source>
</evidence>
<gene>
    <name evidence="6" type="ORF">B0T18DRAFT_313926</name>
</gene>
<evidence type="ECO:0000256" key="2">
    <source>
        <dbReference type="ARBA" id="ARBA00023015"/>
    </source>
</evidence>
<reference evidence="6" key="1">
    <citation type="submission" date="2023-06" db="EMBL/GenBank/DDBJ databases">
        <title>Genome-scale phylogeny and comparative genomics of the fungal order Sordariales.</title>
        <authorList>
            <consortium name="Lawrence Berkeley National Laboratory"/>
            <person name="Hensen N."/>
            <person name="Bonometti L."/>
            <person name="Westerberg I."/>
            <person name="Brannstrom I.O."/>
            <person name="Guillou S."/>
            <person name="Cros-Aarteil S."/>
            <person name="Calhoun S."/>
            <person name="Haridas S."/>
            <person name="Kuo A."/>
            <person name="Mondo S."/>
            <person name="Pangilinan J."/>
            <person name="Riley R."/>
            <person name="LaButti K."/>
            <person name="Andreopoulos B."/>
            <person name="Lipzen A."/>
            <person name="Chen C."/>
            <person name="Yanf M."/>
            <person name="Daum C."/>
            <person name="Ng V."/>
            <person name="Clum A."/>
            <person name="Steindorff A."/>
            <person name="Ohm R."/>
            <person name="Martin F."/>
            <person name="Silar P."/>
            <person name="Natvig D."/>
            <person name="Lalanne C."/>
            <person name="Gautier V."/>
            <person name="Ament-velasquez S.L."/>
            <person name="Kruys A."/>
            <person name="Hutchinson M.I."/>
            <person name="Powell A.J."/>
            <person name="Barry K."/>
            <person name="Miller A.N."/>
            <person name="Grigoriev I.V."/>
            <person name="Debuchy R."/>
            <person name="Gladieux P."/>
            <person name="Thoren M.H."/>
            <person name="Johannesson H."/>
        </authorList>
    </citation>
    <scope>NUCLEOTIDE SEQUENCE</scope>
    <source>
        <strain evidence="6">SMH3187-1</strain>
    </source>
</reference>